<proteinExistence type="predicted"/>
<dbReference type="AlphaFoldDB" id="A0AAJ6B7N8"/>
<dbReference type="Gene3D" id="3.60.15.10">
    <property type="entry name" value="Ribonuclease Z/Hydroxyacylglutathione hydrolase-like"/>
    <property type="match status" value="1"/>
</dbReference>
<reference evidence="6" key="1">
    <citation type="submission" date="2023-03" db="EMBL/GenBank/DDBJ databases">
        <title>Andean soil-derived lignocellulolytic bacterial consortium as a source of novel taxa and putative plastic-active enzymes.</title>
        <authorList>
            <person name="Diaz-Garcia L."/>
            <person name="Chuvochina M."/>
            <person name="Feuerriegel G."/>
            <person name="Bunk B."/>
            <person name="Sproer C."/>
            <person name="Streit W.R."/>
            <person name="Rodriguez L.M."/>
            <person name="Overmann J."/>
            <person name="Jimenez D.J."/>
        </authorList>
    </citation>
    <scope>NUCLEOTIDE SEQUENCE</scope>
    <source>
        <strain evidence="6">MAG 3858</strain>
    </source>
</reference>
<dbReference type="SUPFAM" id="SSF53335">
    <property type="entry name" value="S-adenosyl-L-methionine-dependent methyltransferases"/>
    <property type="match status" value="1"/>
</dbReference>
<accession>A0AAJ6B7N8</accession>
<dbReference type="SMART" id="SM00849">
    <property type="entry name" value="Lactamase_B"/>
    <property type="match status" value="1"/>
</dbReference>
<dbReference type="InterPro" id="IPR044528">
    <property type="entry name" value="POD-like_MBL-fold"/>
</dbReference>
<feature type="domain" description="Rhodanese" evidence="5">
    <location>
        <begin position="268"/>
        <end position="359"/>
    </location>
</feature>
<evidence type="ECO:0000256" key="2">
    <source>
        <dbReference type="ARBA" id="ARBA00022679"/>
    </source>
</evidence>
<dbReference type="Proteomes" id="UP001214530">
    <property type="component" value="Chromosome"/>
</dbReference>
<dbReference type="PROSITE" id="PS50206">
    <property type="entry name" value="RHODANESE_3"/>
    <property type="match status" value="2"/>
</dbReference>
<keyword evidence="3" id="KW-0949">S-adenosyl-L-methionine</keyword>
<dbReference type="SUPFAM" id="SSF56281">
    <property type="entry name" value="Metallo-hydrolase/oxidoreductase"/>
    <property type="match status" value="1"/>
</dbReference>
<dbReference type="Pfam" id="PF00581">
    <property type="entry name" value="Rhodanese"/>
    <property type="match status" value="2"/>
</dbReference>
<evidence type="ECO:0000256" key="1">
    <source>
        <dbReference type="ARBA" id="ARBA00022603"/>
    </source>
</evidence>
<feature type="domain" description="Rhodanese" evidence="5">
    <location>
        <begin position="375"/>
        <end position="460"/>
    </location>
</feature>
<dbReference type="GO" id="GO:0046872">
    <property type="term" value="F:metal ion binding"/>
    <property type="evidence" value="ECO:0007669"/>
    <property type="project" value="UniProtKB-KW"/>
</dbReference>
<sequence length="664" mass="73467">MTVEQIYTGCLAQGAYYITSNGEAAIIDPLRETQPYISRLAKDRVKLKYIFETHFHADFVSGHIDLSKKTNAPIVYGPNANPEFEAIIASDNQIFEIGDVKIKVMHTPGHTLESSCYLLIDENGKETALFSGDTLFLGDVGRPDLAQKAGNITQEELAGLLYDSLYNKILPLADDITIYPAHGAGSACGKNMMKETVDSLGNQKKINYALNQPTRDAFIEAVTDGLLPPPAYFGMNVAMNKKGYSSFDEVLNQGMKALSPAEFETTAENTAALILDTRSNQEFANGFIPQAVNIGLAGDFAPWVGAMIVDVKQPILLVTDAGQEEEAVTRLSRVGFDHVLGHLAGGFEAWKNAGKEIDSVKRISAERFASEVKTGAKIIDVRKESEYAAEHIEEAYSRPLANINDWVKDINPQEHFYVHCAGGYRSMIAASILQARGYRNFTEIAGGFNAIAKTDIPKTDFVCQSKVLKIKNSFDTSYWNTRWENGTTGWDIGQASPAITEYLSQYPNKDAAILIPGCGNAYEAEYLLKNGFTNITLIDIAPKAVDLLKDKFKKNPQIKVLCEDFFQHHGSYDLIIEQTFFCAILPEKRNEYAEKMASLLNKNGKIIGVLFDKTFEQKGPPFGGSPTEYKSIFGPNFIIKTMEKCYNSIQPRANSEVFVNLIKK</sequence>
<dbReference type="GO" id="GO:0050313">
    <property type="term" value="F:sulfur dioxygenase activity"/>
    <property type="evidence" value="ECO:0007669"/>
    <property type="project" value="InterPro"/>
</dbReference>
<keyword evidence="4" id="KW-0479">Metal-binding</keyword>
<evidence type="ECO:0000256" key="4">
    <source>
        <dbReference type="ARBA" id="ARBA00022723"/>
    </source>
</evidence>
<dbReference type="GO" id="GO:0006749">
    <property type="term" value="P:glutathione metabolic process"/>
    <property type="evidence" value="ECO:0007669"/>
    <property type="project" value="InterPro"/>
</dbReference>
<dbReference type="EMBL" id="CP119313">
    <property type="protein sequence ID" value="WEK20490.1"/>
    <property type="molecule type" value="Genomic_DNA"/>
</dbReference>
<dbReference type="InterPro" id="IPR036866">
    <property type="entry name" value="RibonucZ/Hydroxyglut_hydro"/>
</dbReference>
<keyword evidence="2" id="KW-0808">Transferase</keyword>
<dbReference type="CDD" id="cd02440">
    <property type="entry name" value="AdoMet_MTases"/>
    <property type="match status" value="1"/>
</dbReference>
<dbReference type="InterPro" id="IPR001763">
    <property type="entry name" value="Rhodanese-like_dom"/>
</dbReference>
<organism evidence="6 7">
    <name type="scientific">Candidatus Pedobacter colombiensis</name>
    <dbReference type="NCBI Taxonomy" id="3121371"/>
    <lineage>
        <taxon>Bacteria</taxon>
        <taxon>Pseudomonadati</taxon>
        <taxon>Bacteroidota</taxon>
        <taxon>Sphingobacteriia</taxon>
        <taxon>Sphingobacteriales</taxon>
        <taxon>Sphingobacteriaceae</taxon>
        <taxon>Pedobacter</taxon>
    </lineage>
</organism>
<dbReference type="Pfam" id="PF00753">
    <property type="entry name" value="Lactamase_B"/>
    <property type="match status" value="1"/>
</dbReference>
<dbReference type="GO" id="GO:0008757">
    <property type="term" value="F:S-adenosylmethionine-dependent methyltransferase activity"/>
    <property type="evidence" value="ECO:0007669"/>
    <property type="project" value="InterPro"/>
</dbReference>
<dbReference type="Gene3D" id="3.40.50.150">
    <property type="entry name" value="Vaccinia Virus protein VP39"/>
    <property type="match status" value="1"/>
</dbReference>
<dbReference type="Gene3D" id="3.40.250.10">
    <property type="entry name" value="Rhodanese-like domain"/>
    <property type="match status" value="2"/>
</dbReference>
<dbReference type="Pfam" id="PF05724">
    <property type="entry name" value="TPMT"/>
    <property type="match status" value="1"/>
</dbReference>
<keyword evidence="1" id="KW-0489">Methyltransferase</keyword>
<dbReference type="GO" id="GO:0070813">
    <property type="term" value="P:hydrogen sulfide metabolic process"/>
    <property type="evidence" value="ECO:0007669"/>
    <property type="project" value="TreeGrafter"/>
</dbReference>
<dbReference type="InterPro" id="IPR001279">
    <property type="entry name" value="Metallo-B-lactamas"/>
</dbReference>
<dbReference type="PANTHER" id="PTHR43084:SF1">
    <property type="entry name" value="PERSULFIDE DIOXYGENASE ETHE1, MITOCHONDRIAL"/>
    <property type="match status" value="1"/>
</dbReference>
<name>A0AAJ6B7N8_9SPHI</name>
<dbReference type="CDD" id="cd07724">
    <property type="entry name" value="POD-like_MBL-fold"/>
    <property type="match status" value="1"/>
</dbReference>
<evidence type="ECO:0000313" key="6">
    <source>
        <dbReference type="EMBL" id="WEK20490.1"/>
    </source>
</evidence>
<dbReference type="InterPro" id="IPR036873">
    <property type="entry name" value="Rhodanese-like_dom_sf"/>
</dbReference>
<dbReference type="SUPFAM" id="SSF52821">
    <property type="entry name" value="Rhodanese/Cell cycle control phosphatase"/>
    <property type="match status" value="2"/>
</dbReference>
<dbReference type="PANTHER" id="PTHR43084">
    <property type="entry name" value="PERSULFIDE DIOXYGENASE ETHE1"/>
    <property type="match status" value="1"/>
</dbReference>
<protein>
    <submittedName>
        <fullName evidence="6">Rhodanese-like domain-containing protein</fullName>
    </submittedName>
</protein>
<dbReference type="FunFam" id="3.60.15.10:FF:000030">
    <property type="entry name" value="Metallo-beta-lactamase family protein"/>
    <property type="match status" value="1"/>
</dbReference>
<dbReference type="InterPro" id="IPR008854">
    <property type="entry name" value="TPMT"/>
</dbReference>
<dbReference type="InterPro" id="IPR029063">
    <property type="entry name" value="SAM-dependent_MTases_sf"/>
</dbReference>
<dbReference type="PROSITE" id="PS51585">
    <property type="entry name" value="SAM_MT_TPMT"/>
    <property type="match status" value="1"/>
</dbReference>
<evidence type="ECO:0000256" key="3">
    <source>
        <dbReference type="ARBA" id="ARBA00022691"/>
    </source>
</evidence>
<dbReference type="InterPro" id="IPR051682">
    <property type="entry name" value="Mito_Persulfide_Diox"/>
</dbReference>
<evidence type="ECO:0000313" key="7">
    <source>
        <dbReference type="Proteomes" id="UP001214530"/>
    </source>
</evidence>
<gene>
    <name evidence="6" type="ORF">P0Y49_04985</name>
</gene>
<dbReference type="CDD" id="cd00158">
    <property type="entry name" value="RHOD"/>
    <property type="match status" value="2"/>
</dbReference>
<dbReference type="SMART" id="SM00450">
    <property type="entry name" value="RHOD"/>
    <property type="match status" value="2"/>
</dbReference>
<evidence type="ECO:0000259" key="5">
    <source>
        <dbReference type="PROSITE" id="PS50206"/>
    </source>
</evidence>
<dbReference type="GO" id="GO:0032259">
    <property type="term" value="P:methylation"/>
    <property type="evidence" value="ECO:0007669"/>
    <property type="project" value="UniProtKB-KW"/>
</dbReference>